<dbReference type="InterPro" id="IPR000182">
    <property type="entry name" value="GNAT_dom"/>
</dbReference>
<feature type="compositionally biased region" description="Acidic residues" evidence="1">
    <location>
        <begin position="267"/>
        <end position="278"/>
    </location>
</feature>
<feature type="domain" description="N-acetyltransferase" evidence="2">
    <location>
        <begin position="103"/>
        <end position="248"/>
    </location>
</feature>
<dbReference type="PROSITE" id="PS51186">
    <property type="entry name" value="GNAT"/>
    <property type="match status" value="1"/>
</dbReference>
<sequence>MAESPNTSQRPEVRIAPATNDDLPGIAICELLAFSGAFPPYETLARLLNPFRAPLVQAGVHPRHWPDYTSTIRECATNLRDGSMISVAFAKDENGQEIVAGVAKMTPPKEIIERFRKSRKWKERVLDDIVYPTINNMRDKLWKDSDGTDTRCLAVFKKERYAAKDRIDKDRRYFYLNLFHVHPAFQGRGIGSALLAHCVSISDAHGIPMMLESSTAGVRLYQKHGFVKVDSIDFTFAGEHIVSPCMVRQPVAPPVPPKDEGQTIDSSSDDDLYVEANS</sequence>
<name>A0A9Q5HWB3_SANBA</name>
<dbReference type="GO" id="GO:0016747">
    <property type="term" value="F:acyltransferase activity, transferring groups other than amino-acyl groups"/>
    <property type="evidence" value="ECO:0007669"/>
    <property type="project" value="InterPro"/>
</dbReference>
<dbReference type="Gene3D" id="3.40.630.30">
    <property type="match status" value="1"/>
</dbReference>
<dbReference type="Pfam" id="PF13673">
    <property type="entry name" value="Acetyltransf_10"/>
    <property type="match status" value="1"/>
</dbReference>
<dbReference type="PANTHER" id="PTHR42791">
    <property type="entry name" value="GNAT FAMILY ACETYLTRANSFERASE"/>
    <property type="match status" value="1"/>
</dbReference>
<dbReference type="SUPFAM" id="SSF55729">
    <property type="entry name" value="Acyl-CoA N-acyltransferases (Nat)"/>
    <property type="match status" value="1"/>
</dbReference>
<dbReference type="OrthoDB" id="2744543at2759"/>
<reference evidence="3" key="1">
    <citation type="submission" date="2016-06" db="EMBL/GenBank/DDBJ databases">
        <title>Draft Genome sequence of the fungus Inonotus baumii.</title>
        <authorList>
            <person name="Zhu H."/>
            <person name="Lin W."/>
        </authorList>
    </citation>
    <scope>NUCLEOTIDE SEQUENCE</scope>
    <source>
        <strain evidence="3">821</strain>
    </source>
</reference>
<comment type="caution">
    <text evidence="3">The sequence shown here is derived from an EMBL/GenBank/DDBJ whole genome shotgun (WGS) entry which is preliminary data.</text>
</comment>
<dbReference type="EMBL" id="LNZH02000197">
    <property type="protein sequence ID" value="OCB86977.1"/>
    <property type="molecule type" value="Genomic_DNA"/>
</dbReference>
<feature type="region of interest" description="Disordered" evidence="1">
    <location>
        <begin position="250"/>
        <end position="278"/>
    </location>
</feature>
<evidence type="ECO:0000259" key="2">
    <source>
        <dbReference type="PROSITE" id="PS51186"/>
    </source>
</evidence>
<evidence type="ECO:0000313" key="3">
    <source>
        <dbReference type="EMBL" id="OCB86977.1"/>
    </source>
</evidence>
<organism evidence="3 4">
    <name type="scientific">Sanghuangporus baumii</name>
    <name type="common">Phellinus baumii</name>
    <dbReference type="NCBI Taxonomy" id="108892"/>
    <lineage>
        <taxon>Eukaryota</taxon>
        <taxon>Fungi</taxon>
        <taxon>Dikarya</taxon>
        <taxon>Basidiomycota</taxon>
        <taxon>Agaricomycotina</taxon>
        <taxon>Agaricomycetes</taxon>
        <taxon>Hymenochaetales</taxon>
        <taxon>Hymenochaetaceae</taxon>
        <taxon>Sanghuangporus</taxon>
    </lineage>
</organism>
<dbReference type="AlphaFoldDB" id="A0A9Q5HWB3"/>
<proteinExistence type="predicted"/>
<dbReference type="InterPro" id="IPR016181">
    <property type="entry name" value="Acyl_CoA_acyltransferase"/>
</dbReference>
<dbReference type="InterPro" id="IPR052523">
    <property type="entry name" value="Trichothecene_AcTrans"/>
</dbReference>
<dbReference type="CDD" id="cd04301">
    <property type="entry name" value="NAT_SF"/>
    <property type="match status" value="1"/>
</dbReference>
<evidence type="ECO:0000256" key="1">
    <source>
        <dbReference type="SAM" id="MobiDB-lite"/>
    </source>
</evidence>
<dbReference type="Proteomes" id="UP000757232">
    <property type="component" value="Unassembled WGS sequence"/>
</dbReference>
<gene>
    <name evidence="3" type="ORF">A7U60_g5949</name>
</gene>
<protein>
    <recommendedName>
        <fullName evidence="2">N-acetyltransferase domain-containing protein</fullName>
    </recommendedName>
</protein>
<dbReference type="PANTHER" id="PTHR42791:SF1">
    <property type="entry name" value="N-ACETYLTRANSFERASE DOMAIN-CONTAINING PROTEIN"/>
    <property type="match status" value="1"/>
</dbReference>
<keyword evidence="4" id="KW-1185">Reference proteome</keyword>
<evidence type="ECO:0000313" key="4">
    <source>
        <dbReference type="Proteomes" id="UP000757232"/>
    </source>
</evidence>
<accession>A0A9Q5HWB3</accession>